<dbReference type="EMBL" id="JACHMU010000001">
    <property type="protein sequence ID" value="MBB5742621.1"/>
    <property type="molecule type" value="Genomic_DNA"/>
</dbReference>
<dbReference type="AlphaFoldDB" id="A0A7W9CBM1"/>
<organism evidence="2 3">
    <name type="scientific">Microbacterium ginsengiterrae</name>
    <dbReference type="NCBI Taxonomy" id="546115"/>
    <lineage>
        <taxon>Bacteria</taxon>
        <taxon>Bacillati</taxon>
        <taxon>Actinomycetota</taxon>
        <taxon>Actinomycetes</taxon>
        <taxon>Micrococcales</taxon>
        <taxon>Microbacteriaceae</taxon>
        <taxon>Microbacterium</taxon>
    </lineage>
</organism>
<proteinExistence type="predicted"/>
<comment type="caution">
    <text evidence="2">The sequence shown here is derived from an EMBL/GenBank/DDBJ whole genome shotgun (WGS) entry which is preliminary data.</text>
</comment>
<dbReference type="Proteomes" id="UP000517712">
    <property type="component" value="Unassembled WGS sequence"/>
</dbReference>
<reference evidence="2 3" key="1">
    <citation type="submission" date="2020-08" db="EMBL/GenBank/DDBJ databases">
        <title>Sequencing the genomes of 1000 actinobacteria strains.</title>
        <authorList>
            <person name="Klenk H.-P."/>
        </authorList>
    </citation>
    <scope>NUCLEOTIDE SEQUENCE [LARGE SCALE GENOMIC DNA]</scope>
    <source>
        <strain evidence="2 3">DSM 24823</strain>
    </source>
</reference>
<feature type="compositionally biased region" description="Basic and acidic residues" evidence="1">
    <location>
        <begin position="62"/>
        <end position="75"/>
    </location>
</feature>
<gene>
    <name evidence="2" type="ORF">HD600_001118</name>
</gene>
<evidence type="ECO:0000313" key="2">
    <source>
        <dbReference type="EMBL" id="MBB5742621.1"/>
    </source>
</evidence>
<sequence>MADRTILVDLEPRAPVESSVVAPRQAKRVGGRAGQHRQERIEDVRFELLSFRELPEDGTECGTEREDTGGEEVRKARLGIPHAQHVRHVSRPFDREDEALRHGVAPSPVALRALQRVEGPVELDGRELRPHELQFPALHQPARVEVSAPTRISPPGGADAHGTGIAVCQRVRHESLVSAAPA</sequence>
<evidence type="ECO:0000256" key="1">
    <source>
        <dbReference type="SAM" id="MobiDB-lite"/>
    </source>
</evidence>
<keyword evidence="3" id="KW-1185">Reference proteome</keyword>
<evidence type="ECO:0000313" key="3">
    <source>
        <dbReference type="Proteomes" id="UP000517712"/>
    </source>
</evidence>
<protein>
    <submittedName>
        <fullName evidence="2">Uncharacterized protein</fullName>
    </submittedName>
</protein>
<feature type="region of interest" description="Disordered" evidence="1">
    <location>
        <begin position="55"/>
        <end position="80"/>
    </location>
</feature>
<accession>A0A7W9CBM1</accession>
<name>A0A7W9CBM1_9MICO</name>